<keyword evidence="1" id="KW-0732">Signal</keyword>
<dbReference type="Proteomes" id="UP001157946">
    <property type="component" value="Unassembled WGS sequence"/>
</dbReference>
<accession>A0AA45WP00</accession>
<dbReference type="EMBL" id="FXTU01000003">
    <property type="protein sequence ID" value="SMP19789.1"/>
    <property type="molecule type" value="Genomic_DNA"/>
</dbReference>
<feature type="signal peptide" evidence="1">
    <location>
        <begin position="1"/>
        <end position="28"/>
    </location>
</feature>
<name>A0AA45WP00_9BACL</name>
<evidence type="ECO:0000256" key="1">
    <source>
        <dbReference type="SAM" id="SignalP"/>
    </source>
</evidence>
<evidence type="ECO:0000313" key="3">
    <source>
        <dbReference type="Proteomes" id="UP001157946"/>
    </source>
</evidence>
<feature type="chain" id="PRO_5041333112" description="DUF3888 domain-containing protein" evidence="1">
    <location>
        <begin position="29"/>
        <end position="136"/>
    </location>
</feature>
<sequence length="136" mass="15043">MKKPFAILCAATIAAAALLPFTANSVFASVPRYAFETEDGKWDGHVYNPEVVGDVEIVLVHPLYAKYTNGKTVKLKDTSKLWVRLCEANTRTCTAYYNLASGKAQFDNVQVGHFYVDVKDELPNAHVSGQLDVVFK</sequence>
<keyword evidence="3" id="KW-1185">Reference proteome</keyword>
<organism evidence="2 3">
    <name type="scientific">Laceyella tengchongensis</name>
    <dbReference type="NCBI Taxonomy" id="574699"/>
    <lineage>
        <taxon>Bacteria</taxon>
        <taxon>Bacillati</taxon>
        <taxon>Bacillota</taxon>
        <taxon>Bacilli</taxon>
        <taxon>Bacillales</taxon>
        <taxon>Thermoactinomycetaceae</taxon>
        <taxon>Laceyella</taxon>
    </lineage>
</organism>
<evidence type="ECO:0008006" key="4">
    <source>
        <dbReference type="Google" id="ProtNLM"/>
    </source>
</evidence>
<evidence type="ECO:0000313" key="2">
    <source>
        <dbReference type="EMBL" id="SMP19789.1"/>
    </source>
</evidence>
<comment type="caution">
    <text evidence="2">The sequence shown here is derived from an EMBL/GenBank/DDBJ whole genome shotgun (WGS) entry which is preliminary data.</text>
</comment>
<reference evidence="2" key="1">
    <citation type="submission" date="2017-05" db="EMBL/GenBank/DDBJ databases">
        <authorList>
            <person name="Varghese N."/>
            <person name="Submissions S."/>
        </authorList>
    </citation>
    <scope>NUCLEOTIDE SEQUENCE</scope>
    <source>
        <strain evidence="2">DSM 45262</strain>
    </source>
</reference>
<dbReference type="RefSeq" id="WP_102992344.1">
    <property type="nucleotide sequence ID" value="NZ_FXTU01000003.1"/>
</dbReference>
<proteinExistence type="predicted"/>
<gene>
    <name evidence="2" type="ORF">SAMN06265361_103310</name>
</gene>
<dbReference type="AlphaFoldDB" id="A0AA45WP00"/>
<protein>
    <recommendedName>
        <fullName evidence="4">DUF3888 domain-containing protein</fullName>
    </recommendedName>
</protein>